<dbReference type="Gene3D" id="1.10.630.10">
    <property type="entry name" value="Cytochrome P450"/>
    <property type="match status" value="1"/>
</dbReference>
<keyword evidence="9" id="KW-0560">Oxidoreductase</keyword>
<dbReference type="InterPro" id="IPR001128">
    <property type="entry name" value="Cyt_P450"/>
</dbReference>
<feature type="transmembrane region" description="Helical" evidence="15">
    <location>
        <begin position="6"/>
        <end position="27"/>
    </location>
</feature>
<dbReference type="CDD" id="cd20628">
    <property type="entry name" value="CYP4"/>
    <property type="match status" value="1"/>
</dbReference>
<evidence type="ECO:0000256" key="13">
    <source>
        <dbReference type="PIRSR" id="PIRSR602401-1"/>
    </source>
</evidence>
<evidence type="ECO:0000256" key="9">
    <source>
        <dbReference type="ARBA" id="ARBA00023002"/>
    </source>
</evidence>
<dbReference type="EMBL" id="OU963868">
    <property type="protein sequence ID" value="CAH0393419.1"/>
    <property type="molecule type" value="Genomic_DNA"/>
</dbReference>
<dbReference type="PRINTS" id="PR00463">
    <property type="entry name" value="EP450I"/>
</dbReference>
<dbReference type="GO" id="GO:0004497">
    <property type="term" value="F:monooxygenase activity"/>
    <property type="evidence" value="ECO:0007669"/>
    <property type="project" value="UniProtKB-KW"/>
</dbReference>
<evidence type="ECO:0000256" key="12">
    <source>
        <dbReference type="ARBA" id="ARBA00023136"/>
    </source>
</evidence>
<dbReference type="InterPro" id="IPR002401">
    <property type="entry name" value="Cyt_P450_E_grp-I"/>
</dbReference>
<feature type="region of interest" description="Disordered" evidence="14">
    <location>
        <begin position="345"/>
        <end position="368"/>
    </location>
</feature>
<evidence type="ECO:0000256" key="4">
    <source>
        <dbReference type="ARBA" id="ARBA00010617"/>
    </source>
</evidence>
<evidence type="ECO:0000256" key="2">
    <source>
        <dbReference type="ARBA" id="ARBA00004174"/>
    </source>
</evidence>
<keyword evidence="12 15" id="KW-0472">Membrane</keyword>
<evidence type="ECO:0000256" key="3">
    <source>
        <dbReference type="ARBA" id="ARBA00004406"/>
    </source>
</evidence>
<accession>A0A9P0F5R6</accession>
<dbReference type="SUPFAM" id="SSF48264">
    <property type="entry name" value="Cytochrome P450"/>
    <property type="match status" value="1"/>
</dbReference>
<feature type="compositionally biased region" description="Basic and acidic residues" evidence="14">
    <location>
        <begin position="347"/>
        <end position="359"/>
    </location>
</feature>
<name>A0A9P0F5R6_BEMTA</name>
<organism evidence="16 17">
    <name type="scientific">Bemisia tabaci</name>
    <name type="common">Sweetpotato whitefly</name>
    <name type="synonym">Aleurodes tabaci</name>
    <dbReference type="NCBI Taxonomy" id="7038"/>
    <lineage>
        <taxon>Eukaryota</taxon>
        <taxon>Metazoa</taxon>
        <taxon>Ecdysozoa</taxon>
        <taxon>Arthropoda</taxon>
        <taxon>Hexapoda</taxon>
        <taxon>Insecta</taxon>
        <taxon>Pterygota</taxon>
        <taxon>Neoptera</taxon>
        <taxon>Paraneoptera</taxon>
        <taxon>Hemiptera</taxon>
        <taxon>Sternorrhyncha</taxon>
        <taxon>Aleyrodoidea</taxon>
        <taxon>Aleyrodidae</taxon>
        <taxon>Aleyrodinae</taxon>
        <taxon>Bemisia</taxon>
    </lineage>
</organism>
<dbReference type="GO" id="GO:0005789">
    <property type="term" value="C:endoplasmic reticulum membrane"/>
    <property type="evidence" value="ECO:0007669"/>
    <property type="project" value="UniProtKB-SubCell"/>
</dbReference>
<evidence type="ECO:0000313" key="16">
    <source>
        <dbReference type="EMBL" id="CAH0393419.1"/>
    </source>
</evidence>
<keyword evidence="10 13" id="KW-0408">Iron</keyword>
<dbReference type="AlphaFoldDB" id="A0A9P0F5R6"/>
<dbReference type="InterPro" id="IPR036396">
    <property type="entry name" value="Cyt_P450_sf"/>
</dbReference>
<evidence type="ECO:0000256" key="5">
    <source>
        <dbReference type="ARBA" id="ARBA00022617"/>
    </source>
</evidence>
<comment type="cofactor">
    <cofactor evidence="1 13">
        <name>heme</name>
        <dbReference type="ChEBI" id="CHEBI:30413"/>
    </cofactor>
</comment>
<evidence type="ECO:0000256" key="7">
    <source>
        <dbReference type="ARBA" id="ARBA00022824"/>
    </source>
</evidence>
<keyword evidence="5 13" id="KW-0349">Heme</keyword>
<keyword evidence="15" id="KW-0812">Transmembrane</keyword>
<dbReference type="Proteomes" id="UP001152759">
    <property type="component" value="Chromosome 7"/>
</dbReference>
<dbReference type="PRINTS" id="PR00385">
    <property type="entry name" value="P450"/>
</dbReference>
<sequence>MDVLHVIGYTVGILFVTVYLLEAYLHWRRRPLIKLMKSIRKIGRNMPVVGHIWLMWGKLEHALYTAEKLVRHYGQDGNFAVWIVDRVYVVLVKPEDLALTLGSPHFISKSTEYTIMQSSIMGQGLFSVTDVNEWRKNRKLITPAFHFQILKTFIDNFHMESKILIDNVRNQMDNNGEVEVHRFIGLCTLDMITKNAMGVTVEAQKNSTHVFVQGMETVLHVWYMRIISPWLLSNAIFSLTSLKTRHDTAMRGVQAFATQVILEKLEARHLAATSVSPVVSGQEEDDAFCRSRNTRAFLDLLIDTAYEGVDQRRMACLIASLRRQKDAQHEPGFWARLRGGFGRGRKPLADKRETAERDTNNNADCGATQVDGEEDAALERVTCQLRDEVVTIMVGGQETTACENSFAILMLALHQDVQRKVTTELAEIFGSDCRPPSYDDLQRMAYLECVIKETMRLFPALPVMARVAQQNTTLSDNSFLPKGCTVVAFIYSLHRDPRYFPEPNRFWPERFLPENSGNRHPYSYIPFAAGARNCIGQKYAMLQMKTILSTVLREFRILPSQKMPNMDSIRLLMTSTLRSKTGCWVRLQPRSSSSSA</sequence>
<protein>
    <recommendedName>
        <fullName evidence="18">Cytochrome P450</fullName>
    </recommendedName>
</protein>
<evidence type="ECO:0000256" key="11">
    <source>
        <dbReference type="ARBA" id="ARBA00023033"/>
    </source>
</evidence>
<dbReference type="GO" id="GO:0020037">
    <property type="term" value="F:heme binding"/>
    <property type="evidence" value="ECO:0007669"/>
    <property type="project" value="InterPro"/>
</dbReference>
<evidence type="ECO:0000256" key="6">
    <source>
        <dbReference type="ARBA" id="ARBA00022723"/>
    </source>
</evidence>
<dbReference type="GO" id="GO:0005506">
    <property type="term" value="F:iron ion binding"/>
    <property type="evidence" value="ECO:0007669"/>
    <property type="project" value="InterPro"/>
</dbReference>
<gene>
    <name evidence="16" type="ORF">BEMITA_LOCUS11823</name>
</gene>
<proteinExistence type="inferred from homology"/>
<keyword evidence="17" id="KW-1185">Reference proteome</keyword>
<dbReference type="InterPro" id="IPR050196">
    <property type="entry name" value="Cytochrome_P450_Monoox"/>
</dbReference>
<reference evidence="16" key="1">
    <citation type="submission" date="2021-12" db="EMBL/GenBank/DDBJ databases">
        <authorList>
            <person name="King R."/>
        </authorList>
    </citation>
    <scope>NUCLEOTIDE SEQUENCE</scope>
</reference>
<evidence type="ECO:0000256" key="14">
    <source>
        <dbReference type="SAM" id="MobiDB-lite"/>
    </source>
</evidence>
<evidence type="ECO:0008006" key="18">
    <source>
        <dbReference type="Google" id="ProtNLM"/>
    </source>
</evidence>
<keyword evidence="8" id="KW-0492">Microsome</keyword>
<evidence type="ECO:0000256" key="10">
    <source>
        <dbReference type="ARBA" id="ARBA00023004"/>
    </source>
</evidence>
<feature type="binding site" description="axial binding residue" evidence="13">
    <location>
        <position position="534"/>
    </location>
    <ligand>
        <name>heme</name>
        <dbReference type="ChEBI" id="CHEBI:30413"/>
    </ligand>
    <ligandPart>
        <name>Fe</name>
        <dbReference type="ChEBI" id="CHEBI:18248"/>
    </ligandPart>
</feature>
<keyword evidence="7" id="KW-0256">Endoplasmic reticulum</keyword>
<dbReference type="PANTHER" id="PTHR24291:SF189">
    <property type="entry name" value="CYTOCHROME P450 4C3-RELATED"/>
    <property type="match status" value="1"/>
</dbReference>
<dbReference type="Pfam" id="PF00067">
    <property type="entry name" value="p450"/>
    <property type="match status" value="2"/>
</dbReference>
<keyword evidence="15" id="KW-1133">Transmembrane helix</keyword>
<evidence type="ECO:0000313" key="17">
    <source>
        <dbReference type="Proteomes" id="UP001152759"/>
    </source>
</evidence>
<keyword evidence="11" id="KW-0503">Monooxygenase</keyword>
<dbReference type="GO" id="GO:0016705">
    <property type="term" value="F:oxidoreductase activity, acting on paired donors, with incorporation or reduction of molecular oxygen"/>
    <property type="evidence" value="ECO:0007669"/>
    <property type="project" value="InterPro"/>
</dbReference>
<keyword evidence="6 13" id="KW-0479">Metal-binding</keyword>
<comment type="similarity">
    <text evidence="4">Belongs to the cytochrome P450 family.</text>
</comment>
<evidence type="ECO:0000256" key="15">
    <source>
        <dbReference type="SAM" id="Phobius"/>
    </source>
</evidence>
<comment type="subcellular location">
    <subcellularLocation>
        <location evidence="3">Endoplasmic reticulum membrane</location>
        <topology evidence="3">Peripheral membrane protein</topology>
    </subcellularLocation>
    <subcellularLocation>
        <location evidence="2">Microsome membrane</location>
        <topology evidence="2">Peripheral membrane protein</topology>
    </subcellularLocation>
</comment>
<evidence type="ECO:0000256" key="8">
    <source>
        <dbReference type="ARBA" id="ARBA00022848"/>
    </source>
</evidence>
<evidence type="ECO:0000256" key="1">
    <source>
        <dbReference type="ARBA" id="ARBA00001971"/>
    </source>
</evidence>
<dbReference type="PANTHER" id="PTHR24291">
    <property type="entry name" value="CYTOCHROME P450 FAMILY 4"/>
    <property type="match status" value="1"/>
</dbReference>